<evidence type="ECO:0000256" key="2">
    <source>
        <dbReference type="SAM" id="Phobius"/>
    </source>
</evidence>
<feature type="transmembrane region" description="Helical" evidence="2">
    <location>
        <begin position="7"/>
        <end position="27"/>
    </location>
</feature>
<evidence type="ECO:0000313" key="5">
    <source>
        <dbReference type="EMBL" id="QXM05908.1"/>
    </source>
</evidence>
<evidence type="ECO:0000259" key="4">
    <source>
        <dbReference type="Pfam" id="PF13399"/>
    </source>
</evidence>
<dbReference type="Pfam" id="PF03816">
    <property type="entry name" value="LytR_cpsA_psr"/>
    <property type="match status" value="1"/>
</dbReference>
<evidence type="ECO:0000256" key="1">
    <source>
        <dbReference type="ARBA" id="ARBA00006068"/>
    </source>
</evidence>
<keyword evidence="2" id="KW-1133">Transmembrane helix</keyword>
<evidence type="ECO:0000313" key="6">
    <source>
        <dbReference type="Proteomes" id="UP000886818"/>
    </source>
</evidence>
<dbReference type="InterPro" id="IPR027381">
    <property type="entry name" value="LytR/CpsA/Psr_C"/>
</dbReference>
<evidence type="ECO:0000259" key="3">
    <source>
        <dbReference type="Pfam" id="PF03816"/>
    </source>
</evidence>
<dbReference type="InterPro" id="IPR050922">
    <property type="entry name" value="LytR/CpsA/Psr_CW_biosynth"/>
</dbReference>
<comment type="similarity">
    <text evidence="1">Belongs to the LytR/CpsA/Psr (LCP) family.</text>
</comment>
<proteinExistence type="inferred from homology"/>
<organism evidence="5 6">
    <name type="scientific">Crassaminicella indica</name>
    <dbReference type="NCBI Taxonomy" id="2855394"/>
    <lineage>
        <taxon>Bacteria</taxon>
        <taxon>Bacillati</taxon>
        <taxon>Bacillota</taxon>
        <taxon>Clostridia</taxon>
        <taxon>Eubacteriales</taxon>
        <taxon>Clostridiaceae</taxon>
        <taxon>Crassaminicella</taxon>
    </lineage>
</organism>
<keyword evidence="6" id="KW-1185">Reference proteome</keyword>
<dbReference type="PANTHER" id="PTHR33392">
    <property type="entry name" value="POLYISOPRENYL-TEICHOIC ACID--PEPTIDOGLYCAN TEICHOIC ACID TRANSFERASE TAGU"/>
    <property type="match status" value="1"/>
</dbReference>
<sequence length="412" mass="46420">MKKFLKVLVIAFICFTVVMCTGTYIFMSSMTVKGQGYSGEKIVSEDGTPEKEERVNVLIVGVDAKDIESSKHARTDTMMLATFDPNTKKVDIISIPRDTRVVIRGRRQKEKINHAHAYGGMDLAMKAVKDFLGVPVHYYIEVNYAAVGKIVDDVGGVEVYVPQDMKYYDPKADPPLKINLKKGRQVLDSNKAMQFLRFRKGYKNQDLGRINAQHDFLMALADKLLSPRIITKLPNLLRTFKAYVDTNMPITTMSSYAFKARDIKMEDINMITIPGEPKLINGLWYYIPDMNGVKTIVDQIFRGKDAQDQNIDAHENKEYTKDKVTVEVLNGSNINGIATKTANMLKEKGYKVVNIGNVAGIKYGQTHIYNRNNKDSDAKNIAELLNIKEIEKGINTDTKADITIIIGNDMKK</sequence>
<dbReference type="InterPro" id="IPR004474">
    <property type="entry name" value="LytR_CpsA_psr"/>
</dbReference>
<keyword evidence="2" id="KW-0472">Membrane</keyword>
<keyword evidence="2" id="KW-0812">Transmembrane</keyword>
<gene>
    <name evidence="5" type="ORF">KVH43_11170</name>
</gene>
<dbReference type="EMBL" id="CP078093">
    <property type="protein sequence ID" value="QXM05908.1"/>
    <property type="molecule type" value="Genomic_DNA"/>
</dbReference>
<reference evidence="5" key="1">
    <citation type="submission" date="2021-07" db="EMBL/GenBank/DDBJ databases">
        <title>Complete genome sequence of Crassaminicella sp. 143-21, isolated from a deep-sea hydrothermal vent.</title>
        <authorList>
            <person name="Li X."/>
        </authorList>
    </citation>
    <scope>NUCLEOTIDE SEQUENCE</scope>
    <source>
        <strain evidence="5">143-21</strain>
    </source>
</reference>
<name>A0ABX8RA37_9CLOT</name>
<dbReference type="Proteomes" id="UP000886818">
    <property type="component" value="Chromosome"/>
</dbReference>
<feature type="domain" description="Cell envelope-related transcriptional attenuator" evidence="3">
    <location>
        <begin position="74"/>
        <end position="225"/>
    </location>
</feature>
<dbReference type="NCBIfam" id="TIGR00350">
    <property type="entry name" value="lytR_cpsA_psr"/>
    <property type="match status" value="1"/>
</dbReference>
<accession>A0ABX8RA37</accession>
<feature type="domain" description="LytR/CpsA/Psr regulator C-terminal" evidence="4">
    <location>
        <begin position="324"/>
        <end position="409"/>
    </location>
</feature>
<dbReference type="Pfam" id="PF13399">
    <property type="entry name" value="LytR_C"/>
    <property type="match status" value="1"/>
</dbReference>
<dbReference type="PANTHER" id="PTHR33392:SF6">
    <property type="entry name" value="POLYISOPRENYL-TEICHOIC ACID--PEPTIDOGLYCAN TEICHOIC ACID TRANSFERASE TAGU"/>
    <property type="match status" value="1"/>
</dbReference>
<dbReference type="RefSeq" id="WP_218282605.1">
    <property type="nucleotide sequence ID" value="NZ_CP078093.1"/>
</dbReference>
<protein>
    <submittedName>
        <fullName evidence="5">LCP family protein</fullName>
    </submittedName>
</protein>